<dbReference type="RefSeq" id="WP_091453465.1">
    <property type="nucleotide sequence ID" value="NZ_FMZZ01000010.1"/>
</dbReference>
<name>A0A1G6U6U9_9PSEU</name>
<evidence type="ECO:0000256" key="1">
    <source>
        <dbReference type="SAM" id="MobiDB-lite"/>
    </source>
</evidence>
<keyword evidence="3" id="KW-1185">Reference proteome</keyword>
<dbReference type="EMBL" id="FMZZ01000010">
    <property type="protein sequence ID" value="SDD37039.1"/>
    <property type="molecule type" value="Genomic_DNA"/>
</dbReference>
<dbReference type="Proteomes" id="UP000199501">
    <property type="component" value="Unassembled WGS sequence"/>
</dbReference>
<accession>A0A1G6U6U9</accession>
<organism evidence="2 3">
    <name type="scientific">Actinokineospora iranica</name>
    <dbReference type="NCBI Taxonomy" id="1271860"/>
    <lineage>
        <taxon>Bacteria</taxon>
        <taxon>Bacillati</taxon>
        <taxon>Actinomycetota</taxon>
        <taxon>Actinomycetes</taxon>
        <taxon>Pseudonocardiales</taxon>
        <taxon>Pseudonocardiaceae</taxon>
        <taxon>Actinokineospora</taxon>
    </lineage>
</organism>
<sequence>MVDPSAFENFKTTAMLRAEQLLGDAAERAQQAAAKAQREHDEKKRAEQPPSKEEIDNLKAYATGPKAAPEWRRVVEKIEAGQLSWEAIASGKVGDDPDFSAAVSAQNRLAAERAVAAQQQKSQRDWDDDDFSNNSFMDKRRP</sequence>
<feature type="region of interest" description="Disordered" evidence="1">
    <location>
        <begin position="112"/>
        <end position="142"/>
    </location>
</feature>
<dbReference type="OrthoDB" id="3700158at2"/>
<protein>
    <submittedName>
        <fullName evidence="2">Uncharacterized protein</fullName>
    </submittedName>
</protein>
<evidence type="ECO:0000313" key="3">
    <source>
        <dbReference type="Proteomes" id="UP000199501"/>
    </source>
</evidence>
<gene>
    <name evidence="2" type="ORF">SAMN05216174_110136</name>
</gene>
<evidence type="ECO:0000313" key="2">
    <source>
        <dbReference type="EMBL" id="SDD37039.1"/>
    </source>
</evidence>
<dbReference type="STRING" id="1271860.SAMN05216174_110136"/>
<feature type="region of interest" description="Disordered" evidence="1">
    <location>
        <begin position="26"/>
        <end position="63"/>
    </location>
</feature>
<reference evidence="3" key="1">
    <citation type="submission" date="2016-10" db="EMBL/GenBank/DDBJ databases">
        <authorList>
            <person name="Varghese N."/>
            <person name="Submissions S."/>
        </authorList>
    </citation>
    <scope>NUCLEOTIDE SEQUENCE [LARGE SCALE GENOMIC DNA]</scope>
    <source>
        <strain evidence="3">IBRC-M 10403</strain>
    </source>
</reference>
<dbReference type="AlphaFoldDB" id="A0A1G6U6U9"/>
<feature type="compositionally biased region" description="Basic and acidic residues" evidence="1">
    <location>
        <begin position="36"/>
        <end position="57"/>
    </location>
</feature>
<proteinExistence type="predicted"/>